<comment type="caution">
    <text evidence="9">The sequence shown here is derived from an EMBL/GenBank/DDBJ whole genome shotgun (WGS) entry which is preliminary data.</text>
</comment>
<comment type="subunit">
    <text evidence="5">Part of the 50S ribosomal subunit; part of the 5S rRNA/L5/L18/L25 subcomplex. Contacts the 5S rRNA. Binds to the 5S rRNA independently of L5 and L18.</text>
</comment>
<dbReference type="InterPro" id="IPR011035">
    <property type="entry name" value="Ribosomal_bL25/Gln-tRNA_synth"/>
</dbReference>
<evidence type="ECO:0000256" key="4">
    <source>
        <dbReference type="ARBA" id="ARBA00023274"/>
    </source>
</evidence>
<dbReference type="AlphaFoldDB" id="A0A660SIM1"/>
<feature type="region of interest" description="Disordered" evidence="6">
    <location>
        <begin position="195"/>
        <end position="214"/>
    </location>
</feature>
<feature type="domain" description="Large ribosomal subunit protein bL25 L25" evidence="7">
    <location>
        <begin position="5"/>
        <end position="93"/>
    </location>
</feature>
<evidence type="ECO:0000313" key="9">
    <source>
        <dbReference type="EMBL" id="RKX70675.1"/>
    </source>
</evidence>
<dbReference type="InterPro" id="IPR029751">
    <property type="entry name" value="Ribosomal_L25_dom"/>
</dbReference>
<dbReference type="InterPro" id="IPR020056">
    <property type="entry name" value="Rbsml_bL25/Gln-tRNA_synth_N"/>
</dbReference>
<keyword evidence="1 5" id="KW-0699">rRNA-binding</keyword>
<comment type="similarity">
    <text evidence="5">Belongs to the bacterial ribosomal protein bL25 family. CTC subfamily.</text>
</comment>
<organism evidence="9 10">
    <name type="scientific">candidate division WOR-3 bacterium</name>
    <dbReference type="NCBI Taxonomy" id="2052148"/>
    <lineage>
        <taxon>Bacteria</taxon>
        <taxon>Bacteria division WOR-3</taxon>
    </lineage>
</organism>
<dbReference type="InterPro" id="IPR001021">
    <property type="entry name" value="Ribosomal_bL25_long"/>
</dbReference>
<evidence type="ECO:0000259" key="8">
    <source>
        <dbReference type="Pfam" id="PF14693"/>
    </source>
</evidence>
<keyword evidence="2 5" id="KW-0694">RNA-binding</keyword>
<dbReference type="GO" id="GO:0008097">
    <property type="term" value="F:5S rRNA binding"/>
    <property type="evidence" value="ECO:0007669"/>
    <property type="project" value="InterPro"/>
</dbReference>
<feature type="domain" description="Large ribosomal subunit protein bL25 beta" evidence="8">
    <location>
        <begin position="101"/>
        <end position="181"/>
    </location>
</feature>
<proteinExistence type="inferred from homology"/>
<dbReference type="SUPFAM" id="SSF50715">
    <property type="entry name" value="Ribosomal protein L25-like"/>
    <property type="match status" value="1"/>
</dbReference>
<dbReference type="GO" id="GO:0003735">
    <property type="term" value="F:structural constituent of ribosome"/>
    <property type="evidence" value="ECO:0007669"/>
    <property type="project" value="InterPro"/>
</dbReference>
<gene>
    <name evidence="5" type="primary">rplY</name>
    <name evidence="5" type="synonym">ctc</name>
    <name evidence="9" type="ORF">DRP53_04275</name>
</gene>
<keyword evidence="4 5" id="KW-0687">Ribonucleoprotein</keyword>
<dbReference type="InterPro" id="IPR037121">
    <property type="entry name" value="Ribosomal_bL25_C"/>
</dbReference>
<comment type="function">
    <text evidence="5">This is one of the proteins that binds to the 5S RNA in the ribosome where it forms part of the central protuberance.</text>
</comment>
<dbReference type="NCBIfam" id="TIGR00731">
    <property type="entry name" value="bL25_bact_ctc"/>
    <property type="match status" value="1"/>
</dbReference>
<dbReference type="Proteomes" id="UP000268469">
    <property type="component" value="Unassembled WGS sequence"/>
</dbReference>
<dbReference type="GO" id="GO:0022625">
    <property type="term" value="C:cytosolic large ribosomal subunit"/>
    <property type="evidence" value="ECO:0007669"/>
    <property type="project" value="TreeGrafter"/>
</dbReference>
<dbReference type="InterPro" id="IPR020057">
    <property type="entry name" value="Ribosomal_bL25_b-dom"/>
</dbReference>
<evidence type="ECO:0000256" key="3">
    <source>
        <dbReference type="ARBA" id="ARBA00022980"/>
    </source>
</evidence>
<dbReference type="InterPro" id="IPR020930">
    <property type="entry name" value="Ribosomal_uL5_bac-type"/>
</dbReference>
<dbReference type="CDD" id="cd00495">
    <property type="entry name" value="Ribosomal_L25_TL5_CTC"/>
    <property type="match status" value="1"/>
</dbReference>
<reference evidence="9 10" key="1">
    <citation type="submission" date="2018-06" db="EMBL/GenBank/DDBJ databases">
        <title>Extensive metabolic versatility and redundancy in microbially diverse, dynamic hydrothermal sediments.</title>
        <authorList>
            <person name="Dombrowski N."/>
            <person name="Teske A."/>
            <person name="Baker B.J."/>
        </authorList>
    </citation>
    <scope>NUCLEOTIDE SEQUENCE [LARGE SCALE GENOMIC DNA]</scope>
    <source>
        <strain evidence="9">B36_G15</strain>
    </source>
</reference>
<keyword evidence="3 5" id="KW-0689">Ribosomal protein</keyword>
<evidence type="ECO:0000256" key="1">
    <source>
        <dbReference type="ARBA" id="ARBA00022730"/>
    </source>
</evidence>
<dbReference type="HAMAP" id="MF_01334">
    <property type="entry name" value="Ribosomal_bL25_CTC"/>
    <property type="match status" value="1"/>
</dbReference>
<dbReference type="Gene3D" id="2.40.240.10">
    <property type="entry name" value="Ribosomal Protein L25, Chain P"/>
    <property type="match status" value="1"/>
</dbReference>
<evidence type="ECO:0000259" key="7">
    <source>
        <dbReference type="Pfam" id="PF01386"/>
    </source>
</evidence>
<sequence>MEFEINAVGREKSGSNYARKFRREGFIPGVVYGHGERSRPILVPVKDLNRLLRHLKHDVVLVKLNVDSTWKRRCILKSVQVDPLTDQPSHVDFQILKKEPITIKVPVVLKGEAVGVKSGGILDHHLRELTIKVLPDRIPEHIEVDISQLGLGEALHIEDLPDRGFEYLDPPDAPVVSIIIPKKLEVVEVAPVAEEVVEEKEPKEEKEEKEETKS</sequence>
<evidence type="ECO:0000256" key="2">
    <source>
        <dbReference type="ARBA" id="ARBA00022884"/>
    </source>
</evidence>
<dbReference type="Pfam" id="PF14693">
    <property type="entry name" value="Ribosomal_TL5_C"/>
    <property type="match status" value="1"/>
</dbReference>
<dbReference type="EMBL" id="QNBE01000031">
    <property type="protein sequence ID" value="RKX70675.1"/>
    <property type="molecule type" value="Genomic_DNA"/>
</dbReference>
<evidence type="ECO:0000256" key="5">
    <source>
        <dbReference type="HAMAP-Rule" id="MF_01334"/>
    </source>
</evidence>
<dbReference type="PANTHER" id="PTHR33284">
    <property type="entry name" value="RIBOSOMAL PROTEIN L25/GLN-TRNA SYNTHETASE, ANTI-CODON-BINDING DOMAIN-CONTAINING PROTEIN"/>
    <property type="match status" value="1"/>
</dbReference>
<dbReference type="Gene3D" id="2.170.120.20">
    <property type="entry name" value="Ribosomal protein L25, beta domain"/>
    <property type="match status" value="1"/>
</dbReference>
<accession>A0A660SIM1</accession>
<dbReference type="Pfam" id="PF01386">
    <property type="entry name" value="Ribosomal_L25p"/>
    <property type="match status" value="1"/>
</dbReference>
<feature type="compositionally biased region" description="Basic and acidic residues" evidence="6">
    <location>
        <begin position="199"/>
        <end position="214"/>
    </location>
</feature>
<evidence type="ECO:0000256" key="6">
    <source>
        <dbReference type="SAM" id="MobiDB-lite"/>
    </source>
</evidence>
<dbReference type="PANTHER" id="PTHR33284:SF1">
    <property type="entry name" value="RIBOSOMAL PROTEIN L25_GLN-TRNA SYNTHETASE, ANTI-CODON-BINDING DOMAIN-CONTAINING PROTEIN"/>
    <property type="match status" value="1"/>
</dbReference>
<evidence type="ECO:0000313" key="10">
    <source>
        <dbReference type="Proteomes" id="UP000268469"/>
    </source>
</evidence>
<name>A0A660SIM1_UNCW3</name>
<dbReference type="GO" id="GO:0006412">
    <property type="term" value="P:translation"/>
    <property type="evidence" value="ECO:0007669"/>
    <property type="project" value="UniProtKB-UniRule"/>
</dbReference>
<protein>
    <recommendedName>
        <fullName evidence="5">Large ribosomal subunit protein bL25</fullName>
    </recommendedName>
    <alternativeName>
        <fullName evidence="5">General stress protein CTC</fullName>
    </alternativeName>
</protein>